<proteinExistence type="predicted"/>
<sequence>MTSDVWKFANLNPFRCSAGLRDWMKSNILCKSPSFKGIPLGLCSSISSGLSGWQGMVKFSKVIPLIRGTFGQKHFKLNADGSRNTDSGLIVVGGIFRSLMEGQLPISLNHAFRESNQCADLLAKKALLDQSNMIIYDVIPSFVSSAFNANVLGINSPRKMGVG</sequence>
<protein>
    <submittedName>
        <fullName evidence="1">Ribonuclease H</fullName>
    </submittedName>
</protein>
<evidence type="ECO:0000313" key="2">
    <source>
        <dbReference type="Proteomes" id="UP000634136"/>
    </source>
</evidence>
<comment type="caution">
    <text evidence="1">The sequence shown here is derived from an EMBL/GenBank/DDBJ whole genome shotgun (WGS) entry which is preliminary data.</text>
</comment>
<dbReference type="Proteomes" id="UP000634136">
    <property type="component" value="Unassembled WGS sequence"/>
</dbReference>
<name>A0A834WMA0_9FABA</name>
<dbReference type="AlphaFoldDB" id="A0A834WMA0"/>
<reference evidence="1" key="1">
    <citation type="submission" date="2020-09" db="EMBL/GenBank/DDBJ databases">
        <title>Genome-Enabled Discovery of Anthraquinone Biosynthesis in Senna tora.</title>
        <authorList>
            <person name="Kang S.-H."/>
            <person name="Pandey R.P."/>
            <person name="Lee C.-M."/>
            <person name="Sim J.-S."/>
            <person name="Jeong J.-T."/>
            <person name="Choi B.-S."/>
            <person name="Jung M."/>
            <person name="Ginzburg D."/>
            <person name="Zhao K."/>
            <person name="Won S.Y."/>
            <person name="Oh T.-J."/>
            <person name="Yu Y."/>
            <person name="Kim N.-H."/>
            <person name="Lee O.R."/>
            <person name="Lee T.-H."/>
            <person name="Bashyal P."/>
            <person name="Kim T.-S."/>
            <person name="Lee W.-H."/>
            <person name="Kawkins C."/>
            <person name="Kim C.-K."/>
            <person name="Kim J.S."/>
            <person name="Ahn B.O."/>
            <person name="Rhee S.Y."/>
            <person name="Sohng J.K."/>
        </authorList>
    </citation>
    <scope>NUCLEOTIDE SEQUENCE</scope>
    <source>
        <tissue evidence="1">Leaf</tissue>
    </source>
</reference>
<evidence type="ECO:0000313" key="1">
    <source>
        <dbReference type="EMBL" id="KAF7822034.1"/>
    </source>
</evidence>
<gene>
    <name evidence="1" type="ORF">G2W53_027489</name>
</gene>
<dbReference type="EMBL" id="JAAIUW010000008">
    <property type="protein sequence ID" value="KAF7822034.1"/>
    <property type="molecule type" value="Genomic_DNA"/>
</dbReference>
<keyword evidence="2" id="KW-1185">Reference proteome</keyword>
<organism evidence="1 2">
    <name type="scientific">Senna tora</name>
    <dbReference type="NCBI Taxonomy" id="362788"/>
    <lineage>
        <taxon>Eukaryota</taxon>
        <taxon>Viridiplantae</taxon>
        <taxon>Streptophyta</taxon>
        <taxon>Embryophyta</taxon>
        <taxon>Tracheophyta</taxon>
        <taxon>Spermatophyta</taxon>
        <taxon>Magnoliopsida</taxon>
        <taxon>eudicotyledons</taxon>
        <taxon>Gunneridae</taxon>
        <taxon>Pentapetalae</taxon>
        <taxon>rosids</taxon>
        <taxon>fabids</taxon>
        <taxon>Fabales</taxon>
        <taxon>Fabaceae</taxon>
        <taxon>Caesalpinioideae</taxon>
        <taxon>Cassia clade</taxon>
        <taxon>Senna</taxon>
    </lineage>
</organism>
<accession>A0A834WMA0</accession>